<dbReference type="GO" id="GO:0016787">
    <property type="term" value="F:hydrolase activity"/>
    <property type="evidence" value="ECO:0007669"/>
    <property type="project" value="UniProtKB-KW"/>
</dbReference>
<dbReference type="RefSeq" id="WP_376981499.1">
    <property type="nucleotide sequence ID" value="NZ_JBHLSV010000016.1"/>
</dbReference>
<protein>
    <submittedName>
        <fullName evidence="3">CPBP family intramembrane glutamic endopeptidase</fullName>
        <ecNumber evidence="3">3.4.-.-</ecNumber>
    </submittedName>
</protein>
<gene>
    <name evidence="3" type="ORF">ACFFF6_13315</name>
</gene>
<accession>A0ABV6RDV4</accession>
<keyword evidence="1" id="KW-0812">Transmembrane</keyword>
<dbReference type="InterPro" id="IPR003675">
    <property type="entry name" value="Rce1/LyrA-like_dom"/>
</dbReference>
<dbReference type="Proteomes" id="UP001589793">
    <property type="component" value="Unassembled WGS sequence"/>
</dbReference>
<feature type="domain" description="CAAX prenyl protease 2/Lysostaphin resistance protein A-like" evidence="2">
    <location>
        <begin position="115"/>
        <end position="213"/>
    </location>
</feature>
<name>A0ABV6RDV4_9MICO</name>
<dbReference type="EMBL" id="JBHLSV010000016">
    <property type="protein sequence ID" value="MFC0674941.1"/>
    <property type="molecule type" value="Genomic_DNA"/>
</dbReference>
<keyword evidence="3" id="KW-0378">Hydrolase</keyword>
<feature type="transmembrane region" description="Helical" evidence="1">
    <location>
        <begin position="225"/>
        <end position="245"/>
    </location>
</feature>
<dbReference type="EC" id="3.4.-.-" evidence="3"/>
<evidence type="ECO:0000259" key="2">
    <source>
        <dbReference type="Pfam" id="PF02517"/>
    </source>
</evidence>
<proteinExistence type="predicted"/>
<dbReference type="InterPro" id="IPR052710">
    <property type="entry name" value="CAAX_protease"/>
</dbReference>
<dbReference type="Pfam" id="PF02517">
    <property type="entry name" value="Rce1-like"/>
    <property type="match status" value="1"/>
</dbReference>
<sequence length="254" mass="26739">MTTPEGQKLASTAPWVVILVWLLGSSAAAVGLLAVQEPLGVPMGVLSLVMLAPAIGACATWVLLPRARHLGLPAASAPRFLLSLMLATIAVAIFVLGVWFARGAPPAVPDALAGTPFLLILIAQLLGAVCEEVGFRGVLLHQLLRRLNRPISAVLNGVLFALWHVQYFALPPLQHAAFIIAATALTLTMTFVMTGSFWQRIVICSVIHLGANLALAFTGEDVVDMPVFAAISLVAAAVLVPAAILRDRWPLADA</sequence>
<evidence type="ECO:0000256" key="1">
    <source>
        <dbReference type="SAM" id="Phobius"/>
    </source>
</evidence>
<organism evidence="3 4">
    <name type="scientific">Brachybacterium hainanense</name>
    <dbReference type="NCBI Taxonomy" id="1541174"/>
    <lineage>
        <taxon>Bacteria</taxon>
        <taxon>Bacillati</taxon>
        <taxon>Actinomycetota</taxon>
        <taxon>Actinomycetes</taxon>
        <taxon>Micrococcales</taxon>
        <taxon>Dermabacteraceae</taxon>
        <taxon>Brachybacterium</taxon>
    </lineage>
</organism>
<feature type="transmembrane region" description="Helical" evidence="1">
    <location>
        <begin position="12"/>
        <end position="35"/>
    </location>
</feature>
<comment type="caution">
    <text evidence="3">The sequence shown here is derived from an EMBL/GenBank/DDBJ whole genome shotgun (WGS) entry which is preliminary data.</text>
</comment>
<feature type="transmembrane region" description="Helical" evidence="1">
    <location>
        <begin position="201"/>
        <end position="219"/>
    </location>
</feature>
<dbReference type="PANTHER" id="PTHR36435:SF1">
    <property type="entry name" value="CAAX AMINO TERMINAL PROTEASE FAMILY PROTEIN"/>
    <property type="match status" value="1"/>
</dbReference>
<keyword evidence="1" id="KW-1133">Transmembrane helix</keyword>
<feature type="transmembrane region" description="Helical" evidence="1">
    <location>
        <begin position="112"/>
        <end position="130"/>
    </location>
</feature>
<reference evidence="3 4" key="1">
    <citation type="submission" date="2024-09" db="EMBL/GenBank/DDBJ databases">
        <authorList>
            <person name="Sun Q."/>
            <person name="Mori K."/>
        </authorList>
    </citation>
    <scope>NUCLEOTIDE SEQUENCE [LARGE SCALE GENOMIC DNA]</scope>
    <source>
        <strain evidence="3 4">CICC 10874</strain>
    </source>
</reference>
<keyword evidence="1" id="KW-0472">Membrane</keyword>
<evidence type="ECO:0000313" key="4">
    <source>
        <dbReference type="Proteomes" id="UP001589793"/>
    </source>
</evidence>
<feature type="transmembrane region" description="Helical" evidence="1">
    <location>
        <begin position="80"/>
        <end position="100"/>
    </location>
</feature>
<feature type="transmembrane region" description="Helical" evidence="1">
    <location>
        <begin position="41"/>
        <end position="64"/>
    </location>
</feature>
<feature type="transmembrane region" description="Helical" evidence="1">
    <location>
        <begin position="176"/>
        <end position="194"/>
    </location>
</feature>
<feature type="transmembrane region" description="Helical" evidence="1">
    <location>
        <begin position="151"/>
        <end position="170"/>
    </location>
</feature>
<keyword evidence="4" id="KW-1185">Reference proteome</keyword>
<dbReference type="PANTHER" id="PTHR36435">
    <property type="entry name" value="SLR1288 PROTEIN"/>
    <property type="match status" value="1"/>
</dbReference>
<evidence type="ECO:0000313" key="3">
    <source>
        <dbReference type="EMBL" id="MFC0674941.1"/>
    </source>
</evidence>